<gene>
    <name evidence="1" type="ORF">KAM621c_07450</name>
</gene>
<protein>
    <submittedName>
        <fullName evidence="1">Uncharacterized protein</fullName>
    </submittedName>
</protein>
<organism evidence="1 2">
    <name type="scientific">Citrobacter braakii</name>
    <dbReference type="NCBI Taxonomy" id="57706"/>
    <lineage>
        <taxon>Bacteria</taxon>
        <taxon>Pseudomonadati</taxon>
        <taxon>Pseudomonadota</taxon>
        <taxon>Gammaproteobacteria</taxon>
        <taxon>Enterobacterales</taxon>
        <taxon>Enterobacteriaceae</taxon>
        <taxon>Citrobacter</taxon>
        <taxon>Citrobacter freundii complex</taxon>
    </lineage>
</organism>
<evidence type="ECO:0000313" key="1">
    <source>
        <dbReference type="EMBL" id="BDN95640.1"/>
    </source>
</evidence>
<evidence type="ECO:0000313" key="2">
    <source>
        <dbReference type="Proteomes" id="UP001058317"/>
    </source>
</evidence>
<sequence length="42" mass="4776">MGVLLSGHKKVRDTSGLCLKNRYIIYYIAIGDYAWTTILEKA</sequence>
<dbReference type="AlphaFoldDB" id="A0AAD1L0W7"/>
<reference evidence="1" key="1">
    <citation type="submission" date="2022-07" db="EMBL/GenBank/DDBJ databases">
        <title>Complete genome sequence of carbapenem-resistant Citrobacter spp. in Japan.</title>
        <authorList>
            <person name="Maehana S."/>
            <person name="Suzuki M."/>
            <person name="Kitasato H."/>
        </authorList>
    </citation>
    <scope>NUCLEOTIDE SEQUENCE</scope>
    <source>
        <strain evidence="1">KAM621</strain>
    </source>
</reference>
<dbReference type="EMBL" id="AP026382">
    <property type="protein sequence ID" value="BDN95640.1"/>
    <property type="molecule type" value="Genomic_DNA"/>
</dbReference>
<dbReference type="Proteomes" id="UP001058317">
    <property type="component" value="Chromosome"/>
</dbReference>
<accession>A0AAD1L0W7</accession>
<name>A0AAD1L0W7_CITBR</name>
<proteinExistence type="predicted"/>